<dbReference type="Pfam" id="PF13855">
    <property type="entry name" value="LRR_8"/>
    <property type="match status" value="1"/>
</dbReference>
<dbReference type="InterPro" id="IPR003591">
    <property type="entry name" value="Leu-rich_rpt_typical-subtyp"/>
</dbReference>
<sequence length="736" mass="80497">MDLALTCATAQVIQAGHSDKQVLLELKKFLQAQNPVNRGAYDGWSESDNLPCHWAGVGCDDAGRVSFLDLSSSNISGPAFSNFSLLTRLTHLDLSANSITGQLQDDLRHCKPLRYLNLSNNFFGGILDVSSLTNLQTLDVSQNQFRGRIDKNFPAICSSLRTLSVASNDLSGKIDGLFDGCPKLSYVDLSWNSFSGNVLLGASRFTHFTANNNNFTGTISSSIFNSTECKLQNLNIGTNYLFGKFPDSIANCTSLKFLSLWDNGFHGPIPPGIGSIAGLEVLVLGSNRFDSKMPPELKNCSKLKYIDISDNSFGGEIQSVIGELTSLTSVVLRENNYTGGIISSGILQLPHLSMLDIGYNQFSGELPSEISRMTNITVLMFAGNNFSSPIPPEYGRLARLQILDLSYNSLSGQIPPEIGNLTSLLLFLLVGNQLSGQIPREIGNCTSLLWFNVAENQLSGEIPPEIANMGINPGPTFMENRRNQGEPLEPITNNCEAVSEWVPASYPEFDFINLQMKTPKNCRTVWIRLATGYGAIPMSSYDAALGYVLLSGNLLSGEIPPVIGTMSNLSLLLLDRNQLSGNLPPEIGQLQLDALNISYNSFSGDIPYQIGYMDSLESLDLSWNNFSGELPSSLNQLTRLTRFNVSYNPLLWGNTPRTGQLSTFDEQSFLGDPLLLSPSSPNSNSTPSGWSSYDAEEKEEIVVAGVAFLAFLSITFVIRELQFFIYLYTIVSRKLC</sequence>
<evidence type="ECO:0000259" key="12">
    <source>
        <dbReference type="Pfam" id="PF08263"/>
    </source>
</evidence>
<organism evidence="13 14">
    <name type="scientific">Eragrostis curvula</name>
    <name type="common">weeping love grass</name>
    <dbReference type="NCBI Taxonomy" id="38414"/>
    <lineage>
        <taxon>Eukaryota</taxon>
        <taxon>Viridiplantae</taxon>
        <taxon>Streptophyta</taxon>
        <taxon>Embryophyta</taxon>
        <taxon>Tracheophyta</taxon>
        <taxon>Spermatophyta</taxon>
        <taxon>Magnoliopsida</taxon>
        <taxon>Liliopsida</taxon>
        <taxon>Poales</taxon>
        <taxon>Poaceae</taxon>
        <taxon>PACMAD clade</taxon>
        <taxon>Chloridoideae</taxon>
        <taxon>Eragrostideae</taxon>
        <taxon>Eragrostidinae</taxon>
        <taxon>Eragrostis</taxon>
    </lineage>
</organism>
<evidence type="ECO:0000256" key="5">
    <source>
        <dbReference type="ARBA" id="ARBA00022692"/>
    </source>
</evidence>
<dbReference type="FunFam" id="3.80.10.10:FF:000691">
    <property type="entry name" value="Putative LRR receptor-like serine/threonine-protein kinase"/>
    <property type="match status" value="1"/>
</dbReference>
<evidence type="ECO:0000256" key="2">
    <source>
        <dbReference type="ARBA" id="ARBA00009592"/>
    </source>
</evidence>
<protein>
    <recommendedName>
        <fullName evidence="12">Leucine-rich repeat-containing N-terminal plant-type domain-containing protein</fullName>
    </recommendedName>
</protein>
<dbReference type="Pfam" id="PF08263">
    <property type="entry name" value="LRRNT_2"/>
    <property type="match status" value="1"/>
</dbReference>
<evidence type="ECO:0000256" key="7">
    <source>
        <dbReference type="ARBA" id="ARBA00022737"/>
    </source>
</evidence>
<dbReference type="InterPro" id="IPR032675">
    <property type="entry name" value="LRR_dom_sf"/>
</dbReference>
<evidence type="ECO:0000256" key="4">
    <source>
        <dbReference type="ARBA" id="ARBA00022614"/>
    </source>
</evidence>
<dbReference type="EMBL" id="RWGY01000005">
    <property type="protein sequence ID" value="TVU43289.1"/>
    <property type="molecule type" value="Genomic_DNA"/>
</dbReference>
<dbReference type="PANTHER" id="PTHR48052">
    <property type="entry name" value="UNNAMED PRODUCT"/>
    <property type="match status" value="1"/>
</dbReference>
<name>A0A5J9W4K0_9POAL</name>
<feature type="non-terminal residue" evidence="13">
    <location>
        <position position="1"/>
    </location>
</feature>
<dbReference type="GO" id="GO:0005886">
    <property type="term" value="C:plasma membrane"/>
    <property type="evidence" value="ECO:0007669"/>
    <property type="project" value="UniProtKB-SubCell"/>
</dbReference>
<dbReference type="Gene3D" id="3.80.10.10">
    <property type="entry name" value="Ribonuclease Inhibitor"/>
    <property type="match status" value="5"/>
</dbReference>
<comment type="similarity">
    <text evidence="2">Belongs to the RLP family.</text>
</comment>
<dbReference type="OrthoDB" id="676979at2759"/>
<dbReference type="SMART" id="SM00369">
    <property type="entry name" value="LRR_TYP"/>
    <property type="match status" value="6"/>
</dbReference>
<keyword evidence="8" id="KW-1133">Transmembrane helix</keyword>
<evidence type="ECO:0000256" key="6">
    <source>
        <dbReference type="ARBA" id="ARBA00022729"/>
    </source>
</evidence>
<comment type="caution">
    <text evidence="13">The sequence shown here is derived from an EMBL/GenBank/DDBJ whole genome shotgun (WGS) entry which is preliminary data.</text>
</comment>
<keyword evidence="14" id="KW-1185">Reference proteome</keyword>
<dbReference type="PROSITE" id="PS51450">
    <property type="entry name" value="LRR"/>
    <property type="match status" value="1"/>
</dbReference>
<dbReference type="Gramene" id="TVU43289">
    <property type="protein sequence ID" value="TVU43289"/>
    <property type="gene ID" value="EJB05_09745"/>
</dbReference>
<dbReference type="Proteomes" id="UP000324897">
    <property type="component" value="Unassembled WGS sequence"/>
</dbReference>
<keyword evidence="3" id="KW-1003">Cell membrane</keyword>
<dbReference type="Pfam" id="PF00560">
    <property type="entry name" value="LRR_1"/>
    <property type="match status" value="6"/>
</dbReference>
<dbReference type="PRINTS" id="PR00019">
    <property type="entry name" value="LEURICHRPT"/>
</dbReference>
<reference evidence="13 14" key="1">
    <citation type="journal article" date="2019" name="Sci. Rep.">
        <title>A high-quality genome of Eragrostis curvula grass provides insights into Poaceae evolution and supports new strategies to enhance forage quality.</title>
        <authorList>
            <person name="Carballo J."/>
            <person name="Santos B.A.C.M."/>
            <person name="Zappacosta D."/>
            <person name="Garbus I."/>
            <person name="Selva J.P."/>
            <person name="Gallo C.A."/>
            <person name="Diaz A."/>
            <person name="Albertini E."/>
            <person name="Caccamo M."/>
            <person name="Echenique V."/>
        </authorList>
    </citation>
    <scope>NUCLEOTIDE SEQUENCE [LARGE SCALE GENOMIC DNA]</scope>
    <source>
        <strain evidence="14">cv. Victoria</strain>
        <tissue evidence="13">Leaf</tissue>
    </source>
</reference>
<feature type="domain" description="Leucine-rich repeat-containing N-terminal plant-type" evidence="12">
    <location>
        <begin position="18"/>
        <end position="60"/>
    </location>
</feature>
<accession>A0A5J9W4K0</accession>
<keyword evidence="6" id="KW-0732">Signal</keyword>
<keyword evidence="7" id="KW-0677">Repeat</keyword>
<evidence type="ECO:0000256" key="1">
    <source>
        <dbReference type="ARBA" id="ARBA00004251"/>
    </source>
</evidence>
<evidence type="ECO:0000313" key="14">
    <source>
        <dbReference type="Proteomes" id="UP000324897"/>
    </source>
</evidence>
<dbReference type="InterPro" id="IPR013210">
    <property type="entry name" value="LRR_N_plant-typ"/>
</dbReference>
<keyword evidence="5" id="KW-0812">Transmembrane</keyword>
<dbReference type="SUPFAM" id="SSF52058">
    <property type="entry name" value="L domain-like"/>
    <property type="match status" value="3"/>
</dbReference>
<dbReference type="AlphaFoldDB" id="A0A5J9W4K0"/>
<keyword evidence="11" id="KW-0325">Glycoprotein</keyword>
<evidence type="ECO:0000256" key="10">
    <source>
        <dbReference type="ARBA" id="ARBA00023170"/>
    </source>
</evidence>
<evidence type="ECO:0000256" key="11">
    <source>
        <dbReference type="ARBA" id="ARBA00023180"/>
    </source>
</evidence>
<gene>
    <name evidence="13" type="ORF">EJB05_09745</name>
</gene>
<dbReference type="InterPro" id="IPR001611">
    <property type="entry name" value="Leu-rich_rpt"/>
</dbReference>
<keyword evidence="9" id="KW-0472">Membrane</keyword>
<evidence type="ECO:0000256" key="9">
    <source>
        <dbReference type="ARBA" id="ARBA00023136"/>
    </source>
</evidence>
<evidence type="ECO:0000313" key="13">
    <source>
        <dbReference type="EMBL" id="TVU43289.1"/>
    </source>
</evidence>
<evidence type="ECO:0000256" key="3">
    <source>
        <dbReference type="ARBA" id="ARBA00022475"/>
    </source>
</evidence>
<dbReference type="PANTHER" id="PTHR48052:SF87">
    <property type="entry name" value="NON-SPECIFIC SERINE_THREONINE PROTEIN KINASE"/>
    <property type="match status" value="1"/>
</dbReference>
<comment type="subcellular location">
    <subcellularLocation>
        <location evidence="1">Cell membrane</location>
        <topology evidence="1">Single-pass type I membrane protein</topology>
    </subcellularLocation>
</comment>
<proteinExistence type="inferred from homology"/>
<evidence type="ECO:0000256" key="8">
    <source>
        <dbReference type="ARBA" id="ARBA00022989"/>
    </source>
</evidence>
<keyword evidence="4" id="KW-0433">Leucine-rich repeat</keyword>
<keyword evidence="10" id="KW-0675">Receptor</keyword>